<dbReference type="InterPro" id="IPR004045">
    <property type="entry name" value="Glutathione_S-Trfase_N"/>
</dbReference>
<dbReference type="CDD" id="cd10292">
    <property type="entry name" value="GST_C_YghU_like"/>
    <property type="match status" value="1"/>
</dbReference>
<dbReference type="Pfam" id="PF02798">
    <property type="entry name" value="GST_N"/>
    <property type="match status" value="1"/>
</dbReference>
<feature type="domain" description="GST N-terminal" evidence="1">
    <location>
        <begin position="63"/>
        <end position="150"/>
    </location>
</feature>
<dbReference type="Proteomes" id="UP000198762">
    <property type="component" value="Unassembled WGS sequence"/>
</dbReference>
<dbReference type="InterPro" id="IPR010987">
    <property type="entry name" value="Glutathione-S-Trfase_C-like"/>
</dbReference>
<proteinExistence type="predicted"/>
<keyword evidence="4" id="KW-1185">Reference proteome</keyword>
<dbReference type="InterPro" id="IPR040079">
    <property type="entry name" value="Glutathione_S-Trfase"/>
</dbReference>
<organism evidence="3 4">
    <name type="scientific">Marinobacter segnicrescens</name>
    <dbReference type="NCBI Taxonomy" id="430453"/>
    <lineage>
        <taxon>Bacteria</taxon>
        <taxon>Pseudomonadati</taxon>
        <taxon>Pseudomonadota</taxon>
        <taxon>Gammaproteobacteria</taxon>
        <taxon>Pseudomonadales</taxon>
        <taxon>Marinobacteraceae</taxon>
        <taxon>Marinobacter</taxon>
    </lineage>
</organism>
<dbReference type="SFLD" id="SFLDG01151">
    <property type="entry name" value="Main.2:_Nu-like"/>
    <property type="match status" value="1"/>
</dbReference>
<dbReference type="InterPro" id="IPR036282">
    <property type="entry name" value="Glutathione-S-Trfase_C_sf"/>
</dbReference>
<dbReference type="NCBIfam" id="NF008731">
    <property type="entry name" value="PRK11752.1"/>
    <property type="match status" value="1"/>
</dbReference>
<protein>
    <submittedName>
        <fullName evidence="3">GST-like protein</fullName>
    </submittedName>
</protein>
<name>A0A1I0DQ12_9GAMM</name>
<reference evidence="4" key="1">
    <citation type="submission" date="2016-10" db="EMBL/GenBank/DDBJ databases">
        <authorList>
            <person name="Varghese N."/>
            <person name="Submissions S."/>
        </authorList>
    </citation>
    <scope>NUCLEOTIDE SEQUENCE [LARGE SCALE GENOMIC DNA]</scope>
    <source>
        <strain evidence="4">CGMCC 1.6489</strain>
    </source>
</reference>
<dbReference type="SUPFAM" id="SSF52833">
    <property type="entry name" value="Thioredoxin-like"/>
    <property type="match status" value="1"/>
</dbReference>
<dbReference type="STRING" id="430453.SAMN04487962_107166"/>
<dbReference type="SFLD" id="SFLDS00019">
    <property type="entry name" value="Glutathione_Transferase_(cytos"/>
    <property type="match status" value="1"/>
</dbReference>
<dbReference type="Gene3D" id="1.20.1050.10">
    <property type="match status" value="1"/>
</dbReference>
<dbReference type="PROSITE" id="PS50405">
    <property type="entry name" value="GST_CTER"/>
    <property type="match status" value="1"/>
</dbReference>
<dbReference type="Pfam" id="PF13410">
    <property type="entry name" value="GST_C_2"/>
    <property type="match status" value="1"/>
</dbReference>
<dbReference type="CDD" id="cd03048">
    <property type="entry name" value="GST_N_Ure2p_like"/>
    <property type="match status" value="1"/>
</dbReference>
<dbReference type="PANTHER" id="PTHR44051:SF22">
    <property type="entry name" value="DISULFIDE-BOND OXIDOREDUCTASE YGHU"/>
    <property type="match status" value="1"/>
</dbReference>
<sequence>MVHHAEFLHEAASESITMTENTYTPPRVWKWDSQGGGKFTNINRPIAGPTYDKELPVGKHPLQLYSLATPNGVKVTVMLEELLEKGFEGAEYDAWLIRIMEGDQFSSGFVDVNPNSKIPAMVDHSVDPSLRLFESGSILLYLAEKFGAFIPKDIHGRTETLNWLFWQMGSAPILGGGFGHFYAYAPEKFQYPIDRYTMEVKRQLDVLDRQLAKHEFVAGNEYTIADMAIWPWYGQLVTGTIYEAQEFIEAHSYTNVVRWSKQLQSRPGVQRGQMVNRAWGDPAGQLLERHDASDFELRTQDKLDDDKG</sequence>
<dbReference type="PROSITE" id="PS50404">
    <property type="entry name" value="GST_NTER"/>
    <property type="match status" value="1"/>
</dbReference>
<feature type="domain" description="GST C-terminal" evidence="2">
    <location>
        <begin position="153"/>
        <end position="286"/>
    </location>
</feature>
<dbReference type="InterPro" id="IPR036249">
    <property type="entry name" value="Thioredoxin-like_sf"/>
</dbReference>
<evidence type="ECO:0000259" key="2">
    <source>
        <dbReference type="PROSITE" id="PS50405"/>
    </source>
</evidence>
<dbReference type="EMBL" id="FOHZ01000007">
    <property type="protein sequence ID" value="SET33821.1"/>
    <property type="molecule type" value="Genomic_DNA"/>
</dbReference>
<dbReference type="Gene3D" id="3.40.30.10">
    <property type="entry name" value="Glutaredoxin"/>
    <property type="match status" value="1"/>
</dbReference>
<dbReference type="SUPFAM" id="SSF47616">
    <property type="entry name" value="GST C-terminal domain-like"/>
    <property type="match status" value="1"/>
</dbReference>
<evidence type="ECO:0000313" key="3">
    <source>
        <dbReference type="EMBL" id="SET33821.1"/>
    </source>
</evidence>
<evidence type="ECO:0000313" key="4">
    <source>
        <dbReference type="Proteomes" id="UP000198762"/>
    </source>
</evidence>
<accession>A0A1I0DQ12</accession>
<dbReference type="SFLD" id="SFLDG00358">
    <property type="entry name" value="Main_(cytGST)"/>
    <property type="match status" value="1"/>
</dbReference>
<evidence type="ECO:0000259" key="1">
    <source>
        <dbReference type="PROSITE" id="PS50404"/>
    </source>
</evidence>
<gene>
    <name evidence="3" type="ORF">SAMN04487962_107166</name>
</gene>
<dbReference type="PANTHER" id="PTHR44051">
    <property type="entry name" value="GLUTATHIONE S-TRANSFERASE-RELATED"/>
    <property type="match status" value="1"/>
</dbReference>
<dbReference type="AlphaFoldDB" id="A0A1I0DQ12"/>